<feature type="domain" description="Solute-binding protein family 5" evidence="5">
    <location>
        <begin position="104"/>
        <end position="505"/>
    </location>
</feature>
<sequence>MRRLLPFLFLIALAAPALAEPRHGIAMHGHPALPANYQHFPYVKPDVKKGGSVRYGVVGTFDSLNPFILKSMRTTARGVWDPQFGHLLYEPLMQRSADEPFSLYGLLAQTVEMDEERTFIQFNLNPAAKWSDGMPVTPEDVIFTFELLRDKGRTPFSNRLTPVARMEKVGERSVKFTFNEKSDREFPLILATATPILPKHAVDPDTFDQSSLEIPVGSGPYTVKSLRPGERITFERNPDYWGKDVPAKVGFDNYDQISVEYFLQENTLFEAFKKGVVDIYPEGSPVHWARAYDFPDVQNGAVIKDAFQPELPTGMLGFVFNTRRPMFENRDVREGLALAFDFEWANRNLFEGAYTRTESFWQNSALSALGTVANARELAILGDTKADLDPSVLDGSYRLPQTDASGGDRNVLRRVVDLLKEGGYTIQNGKMASQSGNPLRFEIMTQNQDQEKLAIAYQRTLRMIGVEVAIRTVDDAQYQSRSGTFDYDVIVKSYPSSLSPGIEQVGRWGSVSRDREGSNNFAGVADASIDRAIEAMLGARDREDFEAAVRAYDRLLISGHYLVPLYHVAEQWVARRSYIGYPDVTPLYGYQLPVWFDKRAQD</sequence>
<evidence type="ECO:0000313" key="6">
    <source>
        <dbReference type="EMBL" id="KEQ11039.1"/>
    </source>
</evidence>
<evidence type="ECO:0000313" key="7">
    <source>
        <dbReference type="Proteomes" id="UP000052167"/>
    </source>
</evidence>
<name>A0A922TB59_9HYPH</name>
<keyword evidence="3 4" id="KW-0732">Signal</keyword>
<proteinExistence type="inferred from homology"/>
<dbReference type="RefSeq" id="WP_037165980.1">
    <property type="nucleotide sequence ID" value="NZ_CAJXID010000003.1"/>
</dbReference>
<dbReference type="SUPFAM" id="SSF53850">
    <property type="entry name" value="Periplasmic binding protein-like II"/>
    <property type="match status" value="1"/>
</dbReference>
<dbReference type="PIRSF" id="PIRSF002741">
    <property type="entry name" value="MppA"/>
    <property type="match status" value="1"/>
</dbReference>
<dbReference type="CDD" id="cd08497">
    <property type="entry name" value="MbnE-like"/>
    <property type="match status" value="1"/>
</dbReference>
<dbReference type="Proteomes" id="UP000052167">
    <property type="component" value="Unassembled WGS sequence"/>
</dbReference>
<dbReference type="EMBL" id="JOKJ01000001">
    <property type="protein sequence ID" value="KEQ11039.1"/>
    <property type="molecule type" value="Genomic_DNA"/>
</dbReference>
<evidence type="ECO:0000256" key="1">
    <source>
        <dbReference type="ARBA" id="ARBA00004418"/>
    </source>
</evidence>
<dbReference type="PANTHER" id="PTHR30290">
    <property type="entry name" value="PERIPLASMIC BINDING COMPONENT OF ABC TRANSPORTER"/>
    <property type="match status" value="1"/>
</dbReference>
<comment type="caution">
    <text evidence="6">The sequence shown here is derived from an EMBL/GenBank/DDBJ whole genome shotgun (WGS) entry which is preliminary data.</text>
</comment>
<comment type="similarity">
    <text evidence="2">Belongs to the bacterial solute-binding protein 5 family.</text>
</comment>
<reference evidence="6 7" key="1">
    <citation type="submission" date="2014-06" db="EMBL/GenBank/DDBJ databases">
        <title>Rhizobium pelagicum/R2-400B4.</title>
        <authorList>
            <person name="Kimes N.E."/>
            <person name="Lopez-Perez M."/>
        </authorList>
    </citation>
    <scope>NUCLEOTIDE SEQUENCE [LARGE SCALE GENOMIC DNA]</scope>
    <source>
        <strain evidence="6 7">R2-400B4</strain>
    </source>
</reference>
<dbReference type="GO" id="GO:0015833">
    <property type="term" value="P:peptide transport"/>
    <property type="evidence" value="ECO:0007669"/>
    <property type="project" value="TreeGrafter"/>
</dbReference>
<feature type="signal peptide" evidence="4">
    <location>
        <begin position="1"/>
        <end position="19"/>
    </location>
</feature>
<gene>
    <name evidence="6" type="ORF">GV68_01815</name>
</gene>
<dbReference type="Gene3D" id="3.40.190.10">
    <property type="entry name" value="Periplasmic binding protein-like II"/>
    <property type="match status" value="1"/>
</dbReference>
<dbReference type="PANTHER" id="PTHR30290:SF64">
    <property type="entry name" value="ABC TRANSPORTER PERIPLASMIC BINDING PROTEIN"/>
    <property type="match status" value="1"/>
</dbReference>
<dbReference type="Gene3D" id="3.10.105.10">
    <property type="entry name" value="Dipeptide-binding Protein, Domain 3"/>
    <property type="match status" value="1"/>
</dbReference>
<dbReference type="AlphaFoldDB" id="A0A922TB59"/>
<dbReference type="GO" id="GO:1904680">
    <property type="term" value="F:peptide transmembrane transporter activity"/>
    <property type="evidence" value="ECO:0007669"/>
    <property type="project" value="TreeGrafter"/>
</dbReference>
<evidence type="ECO:0000259" key="5">
    <source>
        <dbReference type="Pfam" id="PF00496"/>
    </source>
</evidence>
<evidence type="ECO:0000256" key="4">
    <source>
        <dbReference type="SAM" id="SignalP"/>
    </source>
</evidence>
<comment type="subcellular location">
    <subcellularLocation>
        <location evidence="1">Periplasm</location>
    </subcellularLocation>
</comment>
<keyword evidence="7" id="KW-1185">Reference proteome</keyword>
<evidence type="ECO:0000256" key="2">
    <source>
        <dbReference type="ARBA" id="ARBA00005695"/>
    </source>
</evidence>
<evidence type="ECO:0000256" key="3">
    <source>
        <dbReference type="ARBA" id="ARBA00022729"/>
    </source>
</evidence>
<feature type="chain" id="PRO_5037069138" evidence="4">
    <location>
        <begin position="20"/>
        <end position="602"/>
    </location>
</feature>
<protein>
    <submittedName>
        <fullName evidence="6">Bicyclomycin resistance protein</fullName>
    </submittedName>
</protein>
<accession>A0A922TB59</accession>
<organism evidence="6 7">
    <name type="scientific">Pseudorhizobium pelagicum</name>
    <dbReference type="NCBI Taxonomy" id="1509405"/>
    <lineage>
        <taxon>Bacteria</taxon>
        <taxon>Pseudomonadati</taxon>
        <taxon>Pseudomonadota</taxon>
        <taxon>Alphaproteobacteria</taxon>
        <taxon>Hyphomicrobiales</taxon>
        <taxon>Rhizobiaceae</taxon>
        <taxon>Rhizobium/Agrobacterium group</taxon>
        <taxon>Pseudorhizobium</taxon>
    </lineage>
</organism>
<dbReference type="InterPro" id="IPR000914">
    <property type="entry name" value="SBP_5_dom"/>
</dbReference>
<dbReference type="OrthoDB" id="9803988at2"/>
<dbReference type="GO" id="GO:0043190">
    <property type="term" value="C:ATP-binding cassette (ABC) transporter complex"/>
    <property type="evidence" value="ECO:0007669"/>
    <property type="project" value="InterPro"/>
</dbReference>
<dbReference type="InterPro" id="IPR039424">
    <property type="entry name" value="SBP_5"/>
</dbReference>
<dbReference type="GO" id="GO:0042884">
    <property type="term" value="P:microcin transport"/>
    <property type="evidence" value="ECO:0007669"/>
    <property type="project" value="TreeGrafter"/>
</dbReference>
<dbReference type="InterPro" id="IPR030678">
    <property type="entry name" value="Peptide/Ni-bd"/>
</dbReference>
<dbReference type="GO" id="GO:0030288">
    <property type="term" value="C:outer membrane-bounded periplasmic space"/>
    <property type="evidence" value="ECO:0007669"/>
    <property type="project" value="TreeGrafter"/>
</dbReference>
<dbReference type="Pfam" id="PF00496">
    <property type="entry name" value="SBP_bac_5"/>
    <property type="match status" value="1"/>
</dbReference>